<proteinExistence type="predicted"/>
<accession>A0A6L2NLM5</accession>
<organism evidence="2">
    <name type="scientific">Tanacetum cinerariifolium</name>
    <name type="common">Dalmatian daisy</name>
    <name type="synonym">Chrysanthemum cinerariifolium</name>
    <dbReference type="NCBI Taxonomy" id="118510"/>
    <lineage>
        <taxon>Eukaryota</taxon>
        <taxon>Viridiplantae</taxon>
        <taxon>Streptophyta</taxon>
        <taxon>Embryophyta</taxon>
        <taxon>Tracheophyta</taxon>
        <taxon>Spermatophyta</taxon>
        <taxon>Magnoliopsida</taxon>
        <taxon>eudicotyledons</taxon>
        <taxon>Gunneridae</taxon>
        <taxon>Pentapetalae</taxon>
        <taxon>asterids</taxon>
        <taxon>campanulids</taxon>
        <taxon>Asterales</taxon>
        <taxon>Asteraceae</taxon>
        <taxon>Asteroideae</taxon>
        <taxon>Anthemideae</taxon>
        <taxon>Anthemidinae</taxon>
        <taxon>Tanacetum</taxon>
    </lineage>
</organism>
<reference evidence="2" key="1">
    <citation type="journal article" date="2019" name="Sci. Rep.">
        <title>Draft genome of Tanacetum cinerariifolium, the natural source of mosquito coil.</title>
        <authorList>
            <person name="Yamashiro T."/>
            <person name="Shiraishi A."/>
            <person name="Satake H."/>
            <person name="Nakayama K."/>
        </authorList>
    </citation>
    <scope>NUCLEOTIDE SEQUENCE</scope>
</reference>
<evidence type="ECO:0000256" key="1">
    <source>
        <dbReference type="SAM" id="MobiDB-lite"/>
    </source>
</evidence>
<dbReference type="AlphaFoldDB" id="A0A6L2NLM5"/>
<protein>
    <submittedName>
        <fullName evidence="2">Uncharacterized protein</fullName>
    </submittedName>
</protein>
<dbReference type="EMBL" id="BKCJ010009486">
    <property type="protein sequence ID" value="GEU87191.1"/>
    <property type="molecule type" value="Genomic_DNA"/>
</dbReference>
<comment type="caution">
    <text evidence="2">The sequence shown here is derived from an EMBL/GenBank/DDBJ whole genome shotgun (WGS) entry which is preliminary data.</text>
</comment>
<evidence type="ECO:0000313" key="2">
    <source>
        <dbReference type="EMBL" id="GEU87191.1"/>
    </source>
</evidence>
<gene>
    <name evidence="2" type="ORF">Tci_059169</name>
</gene>
<feature type="region of interest" description="Disordered" evidence="1">
    <location>
        <begin position="35"/>
        <end position="56"/>
    </location>
</feature>
<feature type="compositionally biased region" description="Basic and acidic residues" evidence="1">
    <location>
        <begin position="35"/>
        <end position="53"/>
    </location>
</feature>
<name>A0A6L2NLM5_TANCI</name>
<sequence>MSNDPVLIECECDLALYNALCNSVQQDKRIARKDSCKESNLKKQPHDDQDPPKNLKGRRIKTSKCLLVNLLQKKCTFKESNYRQLNLNDIEDMYVLKAQGKLHHLGGQAEYDLANSPLIFIRSEVIKKRVEDVHLGFESYQKKLNLTKLEFDISRIREYPAYTTCPDPYGVIYTDIHGGNRFIEINEVLKFGDATIKCIYEELEVMLKENTVG</sequence>